<keyword evidence="3" id="KW-1185">Reference proteome</keyword>
<feature type="region of interest" description="Disordered" evidence="1">
    <location>
        <begin position="212"/>
        <end position="248"/>
    </location>
</feature>
<feature type="region of interest" description="Disordered" evidence="1">
    <location>
        <begin position="127"/>
        <end position="165"/>
    </location>
</feature>
<comment type="caution">
    <text evidence="2">The sequence shown here is derived from an EMBL/GenBank/DDBJ whole genome shotgun (WGS) entry which is preliminary data.</text>
</comment>
<evidence type="ECO:0000313" key="2">
    <source>
        <dbReference type="EMBL" id="GBF98224.1"/>
    </source>
</evidence>
<feature type="compositionally biased region" description="Low complexity" evidence="1">
    <location>
        <begin position="127"/>
        <end position="141"/>
    </location>
</feature>
<feature type="compositionally biased region" description="Pro residues" evidence="1">
    <location>
        <begin position="227"/>
        <end position="245"/>
    </location>
</feature>
<accession>A0A2V0PEE7</accession>
<dbReference type="InParanoid" id="A0A2V0PEE7"/>
<dbReference type="AlphaFoldDB" id="A0A2V0PEE7"/>
<feature type="compositionally biased region" description="Pro residues" evidence="1">
    <location>
        <begin position="1"/>
        <end position="11"/>
    </location>
</feature>
<organism evidence="2 3">
    <name type="scientific">Raphidocelis subcapitata</name>
    <dbReference type="NCBI Taxonomy" id="307507"/>
    <lineage>
        <taxon>Eukaryota</taxon>
        <taxon>Viridiplantae</taxon>
        <taxon>Chlorophyta</taxon>
        <taxon>core chlorophytes</taxon>
        <taxon>Chlorophyceae</taxon>
        <taxon>CS clade</taxon>
        <taxon>Sphaeropleales</taxon>
        <taxon>Selenastraceae</taxon>
        <taxon>Raphidocelis</taxon>
    </lineage>
</organism>
<dbReference type="EMBL" id="BDRX01000119">
    <property type="protein sequence ID" value="GBF98224.1"/>
    <property type="molecule type" value="Genomic_DNA"/>
</dbReference>
<feature type="region of interest" description="Disordered" evidence="1">
    <location>
        <begin position="1"/>
        <end position="20"/>
    </location>
</feature>
<sequence length="271" mass="27277">MDDPLPGPLQPPEKLGEGGRKKKELLTRIAGRLEQQLHALQVVLAAEGAAHRRATARVEALQVILLARAALQQLLQQGDCPAPVLAALDTQALQLGTMCCGEELGSAAVLSSSGPSDRSTATTFRLQPSQQAPAAQAPLQRGGHHQQGQDHHRGPGPCMGASTSTATLQPSPAVVVAAAQPSAAEQAQAAAAAAAAAAATAATAAAATAAEEAAATSPSPDTAASAVPPPLAPPPPLPPRRPPPTAVGVPASVFIKRWSMGRAPIAQCEHA</sequence>
<evidence type="ECO:0000256" key="1">
    <source>
        <dbReference type="SAM" id="MobiDB-lite"/>
    </source>
</evidence>
<proteinExistence type="predicted"/>
<feature type="compositionally biased region" description="Low complexity" evidence="1">
    <location>
        <begin position="212"/>
        <end position="226"/>
    </location>
</feature>
<dbReference type="Proteomes" id="UP000247498">
    <property type="component" value="Unassembled WGS sequence"/>
</dbReference>
<gene>
    <name evidence="2" type="ORF">Rsub_11044</name>
</gene>
<reference evidence="2 3" key="1">
    <citation type="journal article" date="2018" name="Sci. Rep.">
        <title>Raphidocelis subcapitata (=Pseudokirchneriella subcapitata) provides an insight into genome evolution and environmental adaptations in the Sphaeropleales.</title>
        <authorList>
            <person name="Suzuki S."/>
            <person name="Yamaguchi H."/>
            <person name="Nakajima N."/>
            <person name="Kawachi M."/>
        </authorList>
    </citation>
    <scope>NUCLEOTIDE SEQUENCE [LARGE SCALE GENOMIC DNA]</scope>
    <source>
        <strain evidence="2 3">NIES-35</strain>
    </source>
</reference>
<name>A0A2V0PEE7_9CHLO</name>
<protein>
    <submittedName>
        <fullName evidence="2">Uncharacterized protein</fullName>
    </submittedName>
</protein>
<evidence type="ECO:0000313" key="3">
    <source>
        <dbReference type="Proteomes" id="UP000247498"/>
    </source>
</evidence>